<evidence type="ECO:0000313" key="2">
    <source>
        <dbReference type="Proteomes" id="UP000581135"/>
    </source>
</evidence>
<gene>
    <name evidence="1" type="ORF">FHR98_002066</name>
</gene>
<accession>A0A839SVR4</accession>
<dbReference type="AlphaFoldDB" id="A0A839SVR4"/>
<keyword evidence="2" id="KW-1185">Reference proteome</keyword>
<name>A0A839SVR4_9PROT</name>
<protein>
    <submittedName>
        <fullName evidence="1">Uncharacterized protein</fullName>
    </submittedName>
</protein>
<proteinExistence type="predicted"/>
<reference evidence="1 2" key="1">
    <citation type="submission" date="2020-08" db="EMBL/GenBank/DDBJ databases">
        <title>Genomic Encyclopedia of Type Strains, Phase III (KMG-III): the genomes of soil and plant-associated and newly described type strains.</title>
        <authorList>
            <person name="Whitman W."/>
        </authorList>
    </citation>
    <scope>NUCLEOTIDE SEQUENCE [LARGE SCALE GENOMIC DNA]</scope>
    <source>
        <strain evidence="1 2">CECT 8803</strain>
    </source>
</reference>
<dbReference type="Proteomes" id="UP000581135">
    <property type="component" value="Unassembled WGS sequence"/>
</dbReference>
<evidence type="ECO:0000313" key="1">
    <source>
        <dbReference type="EMBL" id="MBB3065770.1"/>
    </source>
</evidence>
<dbReference type="EMBL" id="JACHXA010000005">
    <property type="protein sequence ID" value="MBB3065770.1"/>
    <property type="molecule type" value="Genomic_DNA"/>
</dbReference>
<organism evidence="1 2">
    <name type="scientific">Limibacillus halophilus</name>
    <dbReference type="NCBI Taxonomy" id="1579333"/>
    <lineage>
        <taxon>Bacteria</taxon>
        <taxon>Pseudomonadati</taxon>
        <taxon>Pseudomonadota</taxon>
        <taxon>Alphaproteobacteria</taxon>
        <taxon>Rhodospirillales</taxon>
        <taxon>Rhodovibrionaceae</taxon>
        <taxon>Limibacillus</taxon>
    </lineage>
</organism>
<comment type="caution">
    <text evidence="1">The sequence shown here is derived from an EMBL/GenBank/DDBJ whole genome shotgun (WGS) entry which is preliminary data.</text>
</comment>
<sequence length="57" mass="6673">MYKSILSLINHRKTRIIDLAQASLPPEQFQAFRKITLEEFGERGLIADLRALFRAER</sequence>
<dbReference type="RefSeq" id="WP_183416596.1">
    <property type="nucleotide sequence ID" value="NZ_JACHXA010000005.1"/>
</dbReference>